<dbReference type="STRING" id="192904.SAMN04488514_1109"/>
<protein>
    <recommendedName>
        <fullName evidence="2">histidine kinase</fullName>
        <ecNumber evidence="2">2.7.13.3</ecNumber>
    </recommendedName>
</protein>
<dbReference type="SMART" id="SM00388">
    <property type="entry name" value="HisKA"/>
    <property type="match status" value="1"/>
</dbReference>
<dbReference type="InterPro" id="IPR000014">
    <property type="entry name" value="PAS"/>
</dbReference>
<evidence type="ECO:0000259" key="8">
    <source>
        <dbReference type="PROSITE" id="PS50112"/>
    </source>
</evidence>
<dbReference type="InterPro" id="IPR003594">
    <property type="entry name" value="HATPase_dom"/>
</dbReference>
<evidence type="ECO:0000256" key="4">
    <source>
        <dbReference type="ARBA" id="ARBA00022679"/>
    </source>
</evidence>
<evidence type="ECO:0000313" key="10">
    <source>
        <dbReference type="EMBL" id="SDM51758.1"/>
    </source>
</evidence>
<dbReference type="PROSITE" id="PS50113">
    <property type="entry name" value="PAC"/>
    <property type="match status" value="1"/>
</dbReference>
<dbReference type="InterPro" id="IPR003661">
    <property type="entry name" value="HisK_dim/P_dom"/>
</dbReference>
<dbReference type="PRINTS" id="PR00344">
    <property type="entry name" value="BCTRLSENSOR"/>
</dbReference>
<keyword evidence="6" id="KW-1133">Transmembrane helix</keyword>
<dbReference type="Proteomes" id="UP000199440">
    <property type="component" value="Unassembled WGS sequence"/>
</dbReference>
<dbReference type="Gene3D" id="3.30.450.20">
    <property type="entry name" value="PAS domain"/>
    <property type="match status" value="1"/>
</dbReference>
<feature type="transmembrane region" description="Helical" evidence="6">
    <location>
        <begin position="72"/>
        <end position="96"/>
    </location>
</feature>
<dbReference type="GO" id="GO:0000155">
    <property type="term" value="F:phosphorelay sensor kinase activity"/>
    <property type="evidence" value="ECO:0007669"/>
    <property type="project" value="InterPro"/>
</dbReference>
<feature type="transmembrane region" description="Helical" evidence="6">
    <location>
        <begin position="219"/>
        <end position="241"/>
    </location>
</feature>
<dbReference type="Pfam" id="PF00512">
    <property type="entry name" value="HisKA"/>
    <property type="match status" value="1"/>
</dbReference>
<keyword evidence="6" id="KW-0472">Membrane</keyword>
<keyword evidence="11" id="KW-1185">Reference proteome</keyword>
<dbReference type="Gene3D" id="3.30.565.10">
    <property type="entry name" value="Histidine kinase-like ATPase, C-terminal domain"/>
    <property type="match status" value="1"/>
</dbReference>
<dbReference type="AlphaFoldDB" id="A0A1G9TVY9"/>
<dbReference type="InterPro" id="IPR035965">
    <property type="entry name" value="PAS-like_dom_sf"/>
</dbReference>
<keyword evidence="4" id="KW-0808">Transferase</keyword>
<dbReference type="FunFam" id="3.30.565.10:FF:000006">
    <property type="entry name" value="Sensor histidine kinase WalK"/>
    <property type="match status" value="1"/>
</dbReference>
<keyword evidence="3" id="KW-0597">Phosphoprotein</keyword>
<sequence>MTIELKAIKSRNIKYMSLSVLAISIIVIGLWLFNIRAILSIIPGATPMEYITALSFFLLSVGVLASQRKSTLFLIINRATITCVLILALVTIGEYLFGNNFGLNISFVNDTYALKFPGRMSLATAISFFLVGISTWGMDSKSEKIKRFTNFIYFAVILLNFVAIILYILNIPGNYTGFMIPIPIHTSFILFWFTGFLSYKNATEDFNTLLFGKYAGSKLIRTVVPYNFTAVIVMGLGFIYLINNHIIVFNSGFVVYTIIAVSVSVIHVFVIAIQLNNAEHERNMYEKAFHASTKEIEQYKVALDSSSLVDITDANGKIISVNDKFCEVSNYDRHELIGKTHKIINSDHHSKEFFADLWGQIKKGEIWAGGIKNRTKEGIFYWVHTAIIPFKNELGEIYQFLTIRQDITKHTTLAVQYENLKAKNKEIEQFTYIASHDLQEPLRTVRSMIDILQEQYSAELDDDARMSLNFMTEATDRMSSLIKGLLDYSRIGREKELITIDSNETIREITDDLTAIIKRKNTVITTDKLPILKAYGIEIRLLFQNLISNAIKFQKEGATPRIHISAKEDTNYFKFSVKDNGIGISEEDSRNVFAIFNQLNKRDAYEGTGIGLAHCEKIVHLHGGQIWVDSKENEGSTFYFTILRNFI</sequence>
<dbReference type="InterPro" id="IPR036097">
    <property type="entry name" value="HisK_dim/P_sf"/>
</dbReference>
<dbReference type="EMBL" id="FNGV01000010">
    <property type="protein sequence ID" value="SDM51758.1"/>
    <property type="molecule type" value="Genomic_DNA"/>
</dbReference>
<dbReference type="SUPFAM" id="SSF55874">
    <property type="entry name" value="ATPase domain of HSP90 chaperone/DNA topoisomerase II/histidine kinase"/>
    <property type="match status" value="1"/>
</dbReference>
<gene>
    <name evidence="10" type="ORF">SAMN04488514_1109</name>
</gene>
<dbReference type="PROSITE" id="PS50109">
    <property type="entry name" value="HIS_KIN"/>
    <property type="match status" value="1"/>
</dbReference>
<dbReference type="InterPro" id="IPR000700">
    <property type="entry name" value="PAS-assoc_C"/>
</dbReference>
<dbReference type="EC" id="2.7.13.3" evidence="2"/>
<feature type="domain" description="PAS" evidence="8">
    <location>
        <begin position="295"/>
        <end position="340"/>
    </location>
</feature>
<evidence type="ECO:0000256" key="1">
    <source>
        <dbReference type="ARBA" id="ARBA00000085"/>
    </source>
</evidence>
<evidence type="ECO:0000259" key="9">
    <source>
        <dbReference type="PROSITE" id="PS50113"/>
    </source>
</evidence>
<keyword evidence="5" id="KW-0418">Kinase</keyword>
<dbReference type="InterPro" id="IPR052162">
    <property type="entry name" value="Sensor_kinase/Photoreceptor"/>
</dbReference>
<dbReference type="SMART" id="SM00387">
    <property type="entry name" value="HATPase_c"/>
    <property type="match status" value="1"/>
</dbReference>
<comment type="catalytic activity">
    <reaction evidence="1">
        <text>ATP + protein L-histidine = ADP + protein N-phospho-L-histidine.</text>
        <dbReference type="EC" id="2.7.13.3"/>
    </reaction>
</comment>
<feature type="transmembrane region" description="Helical" evidence="6">
    <location>
        <begin position="48"/>
        <end position="65"/>
    </location>
</feature>
<dbReference type="PROSITE" id="PS50112">
    <property type="entry name" value="PAS"/>
    <property type="match status" value="1"/>
</dbReference>
<evidence type="ECO:0000256" key="3">
    <source>
        <dbReference type="ARBA" id="ARBA00022553"/>
    </source>
</evidence>
<dbReference type="PANTHER" id="PTHR43304">
    <property type="entry name" value="PHYTOCHROME-LIKE PROTEIN CPH1"/>
    <property type="match status" value="1"/>
</dbReference>
<dbReference type="SUPFAM" id="SSF55785">
    <property type="entry name" value="PYP-like sensor domain (PAS domain)"/>
    <property type="match status" value="1"/>
</dbReference>
<organism evidence="10 11">
    <name type="scientific">Kriegella aquimaris</name>
    <dbReference type="NCBI Taxonomy" id="192904"/>
    <lineage>
        <taxon>Bacteria</taxon>
        <taxon>Pseudomonadati</taxon>
        <taxon>Bacteroidota</taxon>
        <taxon>Flavobacteriia</taxon>
        <taxon>Flavobacteriales</taxon>
        <taxon>Flavobacteriaceae</taxon>
        <taxon>Kriegella</taxon>
    </lineage>
</organism>
<dbReference type="OrthoDB" id="9781208at2"/>
<dbReference type="SUPFAM" id="SSF47384">
    <property type="entry name" value="Homodimeric domain of signal transducing histidine kinase"/>
    <property type="match status" value="1"/>
</dbReference>
<dbReference type="Gene3D" id="1.10.287.130">
    <property type="match status" value="1"/>
</dbReference>
<evidence type="ECO:0000256" key="2">
    <source>
        <dbReference type="ARBA" id="ARBA00012438"/>
    </source>
</evidence>
<keyword evidence="6" id="KW-0812">Transmembrane</keyword>
<evidence type="ECO:0000313" key="11">
    <source>
        <dbReference type="Proteomes" id="UP000199440"/>
    </source>
</evidence>
<evidence type="ECO:0000259" key="7">
    <source>
        <dbReference type="PROSITE" id="PS50109"/>
    </source>
</evidence>
<feature type="transmembrane region" description="Helical" evidence="6">
    <location>
        <begin position="150"/>
        <end position="169"/>
    </location>
</feature>
<accession>A0A1G9TVY9</accession>
<dbReference type="Pfam" id="PF13426">
    <property type="entry name" value="PAS_9"/>
    <property type="match status" value="1"/>
</dbReference>
<dbReference type="InterPro" id="IPR036890">
    <property type="entry name" value="HATPase_C_sf"/>
</dbReference>
<dbReference type="CDD" id="cd00130">
    <property type="entry name" value="PAS"/>
    <property type="match status" value="1"/>
</dbReference>
<dbReference type="PANTHER" id="PTHR43304:SF1">
    <property type="entry name" value="PAC DOMAIN-CONTAINING PROTEIN"/>
    <property type="match status" value="1"/>
</dbReference>
<dbReference type="InterPro" id="IPR004358">
    <property type="entry name" value="Sig_transdc_His_kin-like_C"/>
</dbReference>
<feature type="transmembrane region" description="Helical" evidence="6">
    <location>
        <begin position="175"/>
        <end position="199"/>
    </location>
</feature>
<dbReference type="Pfam" id="PF02518">
    <property type="entry name" value="HATPase_c"/>
    <property type="match status" value="1"/>
</dbReference>
<feature type="domain" description="PAC" evidence="9">
    <location>
        <begin position="367"/>
        <end position="419"/>
    </location>
</feature>
<evidence type="ECO:0000256" key="5">
    <source>
        <dbReference type="ARBA" id="ARBA00022777"/>
    </source>
</evidence>
<dbReference type="NCBIfam" id="TIGR00229">
    <property type="entry name" value="sensory_box"/>
    <property type="match status" value="1"/>
</dbReference>
<feature type="transmembrane region" description="Helical" evidence="6">
    <location>
        <begin position="116"/>
        <end position="138"/>
    </location>
</feature>
<proteinExistence type="predicted"/>
<dbReference type="CDD" id="cd00082">
    <property type="entry name" value="HisKA"/>
    <property type="match status" value="1"/>
</dbReference>
<reference evidence="11" key="1">
    <citation type="submission" date="2016-10" db="EMBL/GenBank/DDBJ databases">
        <authorList>
            <person name="Varghese N."/>
            <person name="Submissions S."/>
        </authorList>
    </citation>
    <scope>NUCLEOTIDE SEQUENCE [LARGE SCALE GENOMIC DNA]</scope>
    <source>
        <strain evidence="11">DSM 19886</strain>
    </source>
</reference>
<feature type="domain" description="Histidine kinase" evidence="7">
    <location>
        <begin position="433"/>
        <end position="646"/>
    </location>
</feature>
<feature type="transmembrane region" description="Helical" evidence="6">
    <location>
        <begin position="20"/>
        <end position="42"/>
    </location>
</feature>
<evidence type="ECO:0000256" key="6">
    <source>
        <dbReference type="SAM" id="Phobius"/>
    </source>
</evidence>
<dbReference type="InterPro" id="IPR005467">
    <property type="entry name" value="His_kinase_dom"/>
</dbReference>
<feature type="transmembrane region" description="Helical" evidence="6">
    <location>
        <begin position="253"/>
        <end position="275"/>
    </location>
</feature>
<name>A0A1G9TVY9_9FLAO</name>